<dbReference type="PANTHER" id="PTHR43531">
    <property type="entry name" value="PROTEIN ICFG"/>
    <property type="match status" value="1"/>
</dbReference>
<evidence type="ECO:0000256" key="3">
    <source>
        <dbReference type="ARBA" id="ARBA00023224"/>
    </source>
</evidence>
<evidence type="ECO:0000313" key="10">
    <source>
        <dbReference type="Proteomes" id="UP000321933"/>
    </source>
</evidence>
<dbReference type="Pfam" id="PF00672">
    <property type="entry name" value="HAMP"/>
    <property type="match status" value="1"/>
</dbReference>
<protein>
    <submittedName>
        <fullName evidence="9">HAMP domain-containing protein</fullName>
    </submittedName>
</protein>
<keyword evidence="6" id="KW-0812">Transmembrane</keyword>
<keyword evidence="3 5" id="KW-0807">Transducer</keyword>
<dbReference type="RefSeq" id="WP_148062439.1">
    <property type="nucleotide sequence ID" value="NZ_VRYZ01000001.1"/>
</dbReference>
<evidence type="ECO:0000256" key="5">
    <source>
        <dbReference type="PROSITE-ProRule" id="PRU00284"/>
    </source>
</evidence>
<evidence type="ECO:0000256" key="4">
    <source>
        <dbReference type="ARBA" id="ARBA00029447"/>
    </source>
</evidence>
<dbReference type="GO" id="GO:0007165">
    <property type="term" value="P:signal transduction"/>
    <property type="evidence" value="ECO:0007669"/>
    <property type="project" value="UniProtKB-KW"/>
</dbReference>
<keyword evidence="2" id="KW-0145">Chemotaxis</keyword>
<dbReference type="InterPro" id="IPR051310">
    <property type="entry name" value="MCP_chemotaxis"/>
</dbReference>
<comment type="caution">
    <text evidence="9">The sequence shown here is derived from an EMBL/GenBank/DDBJ whole genome shotgun (WGS) entry which is preliminary data.</text>
</comment>
<dbReference type="PANTHER" id="PTHR43531:SF11">
    <property type="entry name" value="METHYL-ACCEPTING CHEMOTAXIS PROTEIN 3"/>
    <property type="match status" value="1"/>
</dbReference>
<reference evidence="9 10" key="1">
    <citation type="submission" date="2019-08" db="EMBL/GenBank/DDBJ databases">
        <title>Parahaliea maris sp. nov., isolated from the surface seawater.</title>
        <authorList>
            <person name="Liu Y."/>
        </authorList>
    </citation>
    <scope>NUCLEOTIDE SEQUENCE [LARGE SCALE GENOMIC DNA]</scope>
    <source>
        <strain evidence="9 10">S2-26</strain>
    </source>
</reference>
<dbReference type="SMART" id="SM00283">
    <property type="entry name" value="MA"/>
    <property type="match status" value="1"/>
</dbReference>
<keyword evidence="6" id="KW-1133">Transmembrane helix</keyword>
<proteinExistence type="inferred from homology"/>
<dbReference type="GO" id="GO:0016020">
    <property type="term" value="C:membrane"/>
    <property type="evidence" value="ECO:0007669"/>
    <property type="project" value="UniProtKB-SubCell"/>
</dbReference>
<feature type="transmembrane region" description="Helical" evidence="6">
    <location>
        <begin position="192"/>
        <end position="212"/>
    </location>
</feature>
<dbReference type="Gene3D" id="1.10.287.950">
    <property type="entry name" value="Methyl-accepting chemotaxis protein"/>
    <property type="match status" value="1"/>
</dbReference>
<dbReference type="OrthoDB" id="2489132at2"/>
<evidence type="ECO:0000313" key="9">
    <source>
        <dbReference type="EMBL" id="TXS94586.1"/>
    </source>
</evidence>
<evidence type="ECO:0000256" key="1">
    <source>
        <dbReference type="ARBA" id="ARBA00004370"/>
    </source>
</evidence>
<evidence type="ECO:0000259" key="7">
    <source>
        <dbReference type="PROSITE" id="PS50111"/>
    </source>
</evidence>
<evidence type="ECO:0000259" key="8">
    <source>
        <dbReference type="PROSITE" id="PS50885"/>
    </source>
</evidence>
<dbReference type="Proteomes" id="UP000321933">
    <property type="component" value="Unassembled WGS sequence"/>
</dbReference>
<dbReference type="PROSITE" id="PS50885">
    <property type="entry name" value="HAMP"/>
    <property type="match status" value="1"/>
</dbReference>
<dbReference type="FunFam" id="1.10.287.950:FF:000001">
    <property type="entry name" value="Methyl-accepting chemotaxis sensory transducer"/>
    <property type="match status" value="1"/>
</dbReference>
<dbReference type="SUPFAM" id="SSF58104">
    <property type="entry name" value="Methyl-accepting chemotaxis protein (MCP) signaling domain"/>
    <property type="match status" value="1"/>
</dbReference>
<name>A0A5C9A1J0_9GAMM</name>
<accession>A0A5C9A1J0</accession>
<comment type="subcellular location">
    <subcellularLocation>
        <location evidence="1">Membrane</location>
    </subcellularLocation>
</comment>
<sequence>MSLKLNRINIKYGAAFVAVSLSLIFVAVVDMLLVNSVRDRMVSFSDVFNVATSEVLNADRDLYQARMAESAYVHSEAGSAQREALRLDFEENAVQAQERIEKFAAILADYPDVLLALEGFEERYTEWLQQAGQSLELADAGESDAAVEHFGSGSLASFDALREMYNQAGEAVDRKVDELGLATQARVRSQQLWVGGFALVVGIAAVLVALIGPHMMSRAIRQVSNRIREITEGDGDLTARIESRRGDEIGELASQFNAFISRMDSTLLSVRESAERVSGASLDISRGAEELASRTEESSANLHETSASMEEITITVRHTADATQQANGLINNAVGIARRGSTGMREVEQTMDKINESSAKIRDIVTLIDGVAFQTNILALNASVEAARAGEHGRGFAVVAQEVRTLAGRCSDASHEIRDLVEASVGITRSGAEQVVSAGRTMEEIVQSIEKVTAVIQEISTGAEEQSKGIGQVNTAVAELDVMTQHNASMVEGTATAAEQMRQQAHNLMALLSSFRLGQQVVAEQQDAEIMQRDAAAAPRALPSLKRAA</sequence>
<dbReference type="InterPro" id="IPR004089">
    <property type="entry name" value="MCPsignal_dom"/>
</dbReference>
<dbReference type="GO" id="GO:0006935">
    <property type="term" value="P:chemotaxis"/>
    <property type="evidence" value="ECO:0007669"/>
    <property type="project" value="UniProtKB-KW"/>
</dbReference>
<evidence type="ECO:0000256" key="2">
    <source>
        <dbReference type="ARBA" id="ARBA00022500"/>
    </source>
</evidence>
<dbReference type="CDD" id="cd06225">
    <property type="entry name" value="HAMP"/>
    <property type="match status" value="1"/>
</dbReference>
<comment type="similarity">
    <text evidence="4">Belongs to the methyl-accepting chemotaxis (MCP) protein family.</text>
</comment>
<dbReference type="PROSITE" id="PS50111">
    <property type="entry name" value="CHEMOTAXIS_TRANSDUC_2"/>
    <property type="match status" value="1"/>
</dbReference>
<dbReference type="SMART" id="SM00304">
    <property type="entry name" value="HAMP"/>
    <property type="match status" value="1"/>
</dbReference>
<organism evidence="9 10">
    <name type="scientific">Parahaliea aestuarii</name>
    <dbReference type="NCBI Taxonomy" id="1852021"/>
    <lineage>
        <taxon>Bacteria</taxon>
        <taxon>Pseudomonadati</taxon>
        <taxon>Pseudomonadota</taxon>
        <taxon>Gammaproteobacteria</taxon>
        <taxon>Cellvibrionales</taxon>
        <taxon>Halieaceae</taxon>
        <taxon>Parahaliea</taxon>
    </lineage>
</organism>
<evidence type="ECO:0000256" key="6">
    <source>
        <dbReference type="SAM" id="Phobius"/>
    </source>
</evidence>
<dbReference type="AlphaFoldDB" id="A0A5C9A1J0"/>
<dbReference type="InterPro" id="IPR003660">
    <property type="entry name" value="HAMP_dom"/>
</dbReference>
<keyword evidence="6" id="KW-0472">Membrane</keyword>
<feature type="transmembrane region" description="Helical" evidence="6">
    <location>
        <begin position="12"/>
        <end position="34"/>
    </location>
</feature>
<feature type="domain" description="Methyl-accepting transducer" evidence="7">
    <location>
        <begin position="273"/>
        <end position="502"/>
    </location>
</feature>
<gene>
    <name evidence="9" type="ORF">FVW59_01325</name>
</gene>
<feature type="domain" description="HAMP" evidence="8">
    <location>
        <begin position="214"/>
        <end position="268"/>
    </location>
</feature>
<dbReference type="EMBL" id="VRYZ01000001">
    <property type="protein sequence ID" value="TXS94586.1"/>
    <property type="molecule type" value="Genomic_DNA"/>
</dbReference>
<keyword evidence="10" id="KW-1185">Reference proteome</keyword>
<dbReference type="Pfam" id="PF00015">
    <property type="entry name" value="MCPsignal"/>
    <property type="match status" value="1"/>
</dbReference>
<dbReference type="CDD" id="cd11386">
    <property type="entry name" value="MCP_signal"/>
    <property type="match status" value="1"/>
</dbReference>